<dbReference type="EMBL" id="JASPKZ010005289">
    <property type="protein sequence ID" value="KAJ9588988.1"/>
    <property type="molecule type" value="Genomic_DNA"/>
</dbReference>
<dbReference type="Proteomes" id="UP001233999">
    <property type="component" value="Unassembled WGS sequence"/>
</dbReference>
<protein>
    <submittedName>
        <fullName evidence="1">Uncharacterized protein</fullName>
    </submittedName>
</protein>
<evidence type="ECO:0000313" key="1">
    <source>
        <dbReference type="EMBL" id="KAJ9588988.1"/>
    </source>
</evidence>
<accession>A0AAD8EG03</accession>
<evidence type="ECO:0000313" key="2">
    <source>
        <dbReference type="Proteomes" id="UP001233999"/>
    </source>
</evidence>
<comment type="caution">
    <text evidence="1">The sequence shown here is derived from an EMBL/GenBank/DDBJ whole genome shotgun (WGS) entry which is preliminary data.</text>
</comment>
<reference evidence="1" key="2">
    <citation type="submission" date="2023-05" db="EMBL/GenBank/DDBJ databases">
        <authorList>
            <person name="Fouks B."/>
        </authorList>
    </citation>
    <scope>NUCLEOTIDE SEQUENCE</scope>
    <source>
        <strain evidence="1">Stay&amp;Tobe</strain>
        <tissue evidence="1">Testes</tissue>
    </source>
</reference>
<proteinExistence type="predicted"/>
<dbReference type="AlphaFoldDB" id="A0AAD8EG03"/>
<keyword evidence="2" id="KW-1185">Reference proteome</keyword>
<sequence>PYTLNDDVRYSVSEVQSKVLSTCRSNLRELLTTWDAALEECISGRSRELTGENMFEQQDELLSSENILIRSGSFSDS</sequence>
<name>A0AAD8EG03_DIPPU</name>
<gene>
    <name evidence="1" type="ORF">L9F63_017723</name>
</gene>
<feature type="non-terminal residue" evidence="1">
    <location>
        <position position="1"/>
    </location>
</feature>
<organism evidence="1 2">
    <name type="scientific">Diploptera punctata</name>
    <name type="common">Pacific beetle cockroach</name>
    <dbReference type="NCBI Taxonomy" id="6984"/>
    <lineage>
        <taxon>Eukaryota</taxon>
        <taxon>Metazoa</taxon>
        <taxon>Ecdysozoa</taxon>
        <taxon>Arthropoda</taxon>
        <taxon>Hexapoda</taxon>
        <taxon>Insecta</taxon>
        <taxon>Pterygota</taxon>
        <taxon>Neoptera</taxon>
        <taxon>Polyneoptera</taxon>
        <taxon>Dictyoptera</taxon>
        <taxon>Blattodea</taxon>
        <taxon>Blaberoidea</taxon>
        <taxon>Blaberidae</taxon>
        <taxon>Diplopterinae</taxon>
        <taxon>Diploptera</taxon>
    </lineage>
</organism>
<reference evidence="1" key="1">
    <citation type="journal article" date="2023" name="IScience">
        <title>Live-bearing cockroach genome reveals convergent evolutionary mechanisms linked to viviparity in insects and beyond.</title>
        <authorList>
            <person name="Fouks B."/>
            <person name="Harrison M.C."/>
            <person name="Mikhailova A.A."/>
            <person name="Marchal E."/>
            <person name="English S."/>
            <person name="Carruthers M."/>
            <person name="Jennings E.C."/>
            <person name="Chiamaka E.L."/>
            <person name="Frigard R.A."/>
            <person name="Pippel M."/>
            <person name="Attardo G.M."/>
            <person name="Benoit J.B."/>
            <person name="Bornberg-Bauer E."/>
            <person name="Tobe S.S."/>
        </authorList>
    </citation>
    <scope>NUCLEOTIDE SEQUENCE</scope>
    <source>
        <strain evidence="1">Stay&amp;Tobe</strain>
    </source>
</reference>
<feature type="non-terminal residue" evidence="1">
    <location>
        <position position="77"/>
    </location>
</feature>